<dbReference type="eggNOG" id="COG0491">
    <property type="taxonomic scope" value="Bacteria"/>
</dbReference>
<keyword evidence="2" id="KW-0732">Signal</keyword>
<sequence length="319" mass="35412">MTIRAWRSSALGTTGATACALAFTPALAADELFIPEAEPVADGVYAIIGPTDARTYENHGMNANYGIVETDEGVLLIDSGPTAFSAELIEEAVAEVTDTPIRWVLNIGVQDHRWLGNDYFQREHDAEVIAFEETARQQEAFASDHLEGRLKEAVGDRLEGTEPAYADRELEGEESTLELGGVTFELQRTDAHFPGDAMAHLPEADVVFTGDLVYVDRMLGVHPWSSVENGYEAYQELADLGPETVVPGHGQVSDMERVERDTGAYYEFLVHEVGAAAEDLEPLDEVVERHREESAFQHLEHFDGWHTTNINRAYLEFEW</sequence>
<feature type="chain" id="PRO_5002640791" evidence="2">
    <location>
        <begin position="29"/>
        <end position="319"/>
    </location>
</feature>
<organism evidence="4 5">
    <name type="scientific">Halorhodospira halophila (strain DSM 244 / SL1)</name>
    <name type="common">Ectothiorhodospira halophila (strain DSM 244 / SL1)</name>
    <dbReference type="NCBI Taxonomy" id="349124"/>
    <lineage>
        <taxon>Bacteria</taxon>
        <taxon>Pseudomonadati</taxon>
        <taxon>Pseudomonadota</taxon>
        <taxon>Gammaproteobacteria</taxon>
        <taxon>Chromatiales</taxon>
        <taxon>Ectothiorhodospiraceae</taxon>
        <taxon>Halorhodospira</taxon>
    </lineage>
</organism>
<dbReference type="InterPro" id="IPR036866">
    <property type="entry name" value="RibonucZ/Hydroxyglut_hydro"/>
</dbReference>
<evidence type="ECO:0000256" key="1">
    <source>
        <dbReference type="ARBA" id="ARBA00005250"/>
    </source>
</evidence>
<dbReference type="Proteomes" id="UP000000647">
    <property type="component" value="Chromosome"/>
</dbReference>
<dbReference type="HOGENOM" id="CLU_056342_0_1_6"/>
<dbReference type="PANTHER" id="PTHR42951:SF4">
    <property type="entry name" value="ACYL-COENZYME A THIOESTERASE MBLAC2"/>
    <property type="match status" value="1"/>
</dbReference>
<dbReference type="InterPro" id="IPR050855">
    <property type="entry name" value="NDM-1-like"/>
</dbReference>
<dbReference type="AlphaFoldDB" id="A1WYE2"/>
<dbReference type="SUPFAM" id="SSF56281">
    <property type="entry name" value="Metallo-hydrolase/oxidoreductase"/>
    <property type="match status" value="1"/>
</dbReference>
<dbReference type="GO" id="GO:0017001">
    <property type="term" value="P:antibiotic catabolic process"/>
    <property type="evidence" value="ECO:0007669"/>
    <property type="project" value="UniProtKB-ARBA"/>
</dbReference>
<keyword evidence="5" id="KW-1185">Reference proteome</keyword>
<dbReference type="Pfam" id="PF00753">
    <property type="entry name" value="Lactamase_B"/>
    <property type="match status" value="1"/>
</dbReference>
<name>A1WYE2_HALHL</name>
<dbReference type="InterPro" id="IPR001279">
    <property type="entry name" value="Metallo-B-lactamas"/>
</dbReference>
<evidence type="ECO:0000256" key="2">
    <source>
        <dbReference type="SAM" id="SignalP"/>
    </source>
</evidence>
<reference evidence="4 5" key="2">
    <citation type="journal article" date="2013" name="Stand. Genomic Sci.">
        <title>Complete genome sequence of Halorhodospira halophila SL1.</title>
        <authorList>
            <person name="Challacombe J.F."/>
            <person name="Majid S."/>
            <person name="Deole R."/>
            <person name="Brettin T.S."/>
            <person name="Bruce D."/>
            <person name="Delano S.F."/>
            <person name="Detter J.C."/>
            <person name="Gleasner C.D."/>
            <person name="Han C.S."/>
            <person name="Misra M."/>
            <person name="Reitenga K.G."/>
            <person name="Mikhailova N."/>
            <person name="Woyke T."/>
            <person name="Pitluck S."/>
            <person name="Nolan M."/>
            <person name="Land M.L."/>
            <person name="Saunders E."/>
            <person name="Tapia R."/>
            <person name="Lapidus A."/>
            <person name="Ivanova N."/>
            <person name="Hoff W.D."/>
        </authorList>
    </citation>
    <scope>NUCLEOTIDE SEQUENCE [LARGE SCALE GENOMIC DNA]</scope>
    <source>
        <strain evidence="5">DSM 244 / SL1</strain>
    </source>
</reference>
<dbReference type="CDD" id="cd16282">
    <property type="entry name" value="metallo-hydrolase-like_MBL-fold"/>
    <property type="match status" value="1"/>
</dbReference>
<dbReference type="PANTHER" id="PTHR42951">
    <property type="entry name" value="METALLO-BETA-LACTAMASE DOMAIN-CONTAINING"/>
    <property type="match status" value="1"/>
</dbReference>
<dbReference type="PROSITE" id="PS51257">
    <property type="entry name" value="PROKAR_LIPOPROTEIN"/>
    <property type="match status" value="1"/>
</dbReference>
<accession>A1WYE2</accession>
<dbReference type="KEGG" id="hha:Hhal_1940"/>
<dbReference type="RefSeq" id="WP_011814726.1">
    <property type="nucleotide sequence ID" value="NC_008789.1"/>
</dbReference>
<feature type="signal peptide" evidence="2">
    <location>
        <begin position="1"/>
        <end position="28"/>
    </location>
</feature>
<feature type="domain" description="Metallo-beta-lactamase" evidence="3">
    <location>
        <begin position="62"/>
        <end position="249"/>
    </location>
</feature>
<dbReference type="SMART" id="SM00849">
    <property type="entry name" value="Lactamase_B"/>
    <property type="match status" value="1"/>
</dbReference>
<dbReference type="EMBL" id="CP000544">
    <property type="protein sequence ID" value="ABM62704.1"/>
    <property type="molecule type" value="Genomic_DNA"/>
</dbReference>
<evidence type="ECO:0000313" key="4">
    <source>
        <dbReference type="EMBL" id="ABM62704.1"/>
    </source>
</evidence>
<reference evidence="5" key="1">
    <citation type="submission" date="2006-12" db="EMBL/GenBank/DDBJ databases">
        <title>Complete sequence of Halorhodospira halophila SL1.</title>
        <authorList>
            <consortium name="US DOE Joint Genome Institute"/>
            <person name="Copeland A."/>
            <person name="Lucas S."/>
            <person name="Lapidus A."/>
            <person name="Barry K."/>
            <person name="Detter J.C."/>
            <person name="Glavina del Rio T."/>
            <person name="Hammon N."/>
            <person name="Israni S."/>
            <person name="Dalin E."/>
            <person name="Tice H."/>
            <person name="Pitluck S."/>
            <person name="Saunders E."/>
            <person name="Brettin T."/>
            <person name="Bruce D."/>
            <person name="Han C."/>
            <person name="Tapia R."/>
            <person name="Schmutz J."/>
            <person name="Larimer F."/>
            <person name="Land M."/>
            <person name="Hauser L."/>
            <person name="Kyrpides N."/>
            <person name="Mikhailova N."/>
            <person name="Hoff W."/>
            <person name="Richardson P."/>
        </authorList>
    </citation>
    <scope>NUCLEOTIDE SEQUENCE [LARGE SCALE GENOMIC DNA]</scope>
    <source>
        <strain evidence="5">DSM 244 / SL1</strain>
    </source>
</reference>
<gene>
    <name evidence="4" type="ordered locus">Hhal_1940</name>
</gene>
<dbReference type="STRING" id="349124.Hhal_1940"/>
<proteinExistence type="inferred from homology"/>
<comment type="similarity">
    <text evidence="1">Belongs to the metallo-beta-lactamase superfamily. Class-B beta-lactamase family.</text>
</comment>
<protein>
    <submittedName>
        <fullName evidence="4">Beta-lactamase domain protein</fullName>
    </submittedName>
</protein>
<evidence type="ECO:0000259" key="3">
    <source>
        <dbReference type="SMART" id="SM00849"/>
    </source>
</evidence>
<dbReference type="Gene3D" id="3.60.15.10">
    <property type="entry name" value="Ribonuclease Z/Hydroxyacylglutathione hydrolase-like"/>
    <property type="match status" value="1"/>
</dbReference>
<evidence type="ECO:0000313" key="5">
    <source>
        <dbReference type="Proteomes" id="UP000000647"/>
    </source>
</evidence>